<proteinExistence type="predicted"/>
<keyword evidence="2" id="KW-1185">Reference proteome</keyword>
<reference evidence="1" key="1">
    <citation type="submission" date="2023-05" db="EMBL/GenBank/DDBJ databases">
        <authorList>
            <person name="Zhang X."/>
        </authorList>
    </citation>
    <scope>NUCLEOTIDE SEQUENCE</scope>
    <source>
        <strain evidence="1">BD1B2-1</strain>
    </source>
</reference>
<dbReference type="PROSITE" id="PS51257">
    <property type="entry name" value="PROKAR_LIPOPROTEIN"/>
    <property type="match status" value="1"/>
</dbReference>
<organism evidence="1 2">
    <name type="scientific">Xanthocytophaga agilis</name>
    <dbReference type="NCBI Taxonomy" id="3048010"/>
    <lineage>
        <taxon>Bacteria</taxon>
        <taxon>Pseudomonadati</taxon>
        <taxon>Bacteroidota</taxon>
        <taxon>Cytophagia</taxon>
        <taxon>Cytophagales</taxon>
        <taxon>Rhodocytophagaceae</taxon>
        <taxon>Xanthocytophaga</taxon>
    </lineage>
</organism>
<name>A0AAE3UEQ3_9BACT</name>
<dbReference type="EMBL" id="JASJOU010000002">
    <property type="protein sequence ID" value="MDJ1500522.1"/>
    <property type="molecule type" value="Genomic_DNA"/>
</dbReference>
<evidence type="ECO:0000313" key="1">
    <source>
        <dbReference type="EMBL" id="MDJ1500522.1"/>
    </source>
</evidence>
<dbReference type="AlphaFoldDB" id="A0AAE3UEQ3"/>
<gene>
    <name evidence="1" type="ORF">QNI22_07695</name>
</gene>
<protein>
    <submittedName>
        <fullName evidence="1">Uncharacterized protein</fullName>
    </submittedName>
</protein>
<sequence>MANKLYFFLICIGIIMYSCTDNTSTKHTTTAEPKTDFAIIQLPQTWKQVPDTGRVADSVLVSHFHLQPDTTGSDPEWKIIGKISNPKWYGLLYTYHDIDASELRLATYSLSDSLLSDIALIQDKVVGILTMGTFSAIIDQKYAISINERLKSMASETDSTIISDEQTEKKFQVVDNGLIKLITNTSANNVTEAATHPEEEQEGAFYQEYHYESTSTSDIFIYTVMGQEKEKHYYFENKEGEQHNLDFMGATKNKPDNYEFKLDGKKVSAQFEEYTQDGELSIPQRIVFAYSSGQKQVFTLTQ</sequence>
<accession>A0AAE3UEQ3</accession>
<dbReference type="Proteomes" id="UP001232063">
    <property type="component" value="Unassembled WGS sequence"/>
</dbReference>
<comment type="caution">
    <text evidence="1">The sequence shown here is derived from an EMBL/GenBank/DDBJ whole genome shotgun (WGS) entry which is preliminary data.</text>
</comment>
<dbReference type="RefSeq" id="WP_314510054.1">
    <property type="nucleotide sequence ID" value="NZ_JASJOU010000002.1"/>
</dbReference>
<evidence type="ECO:0000313" key="2">
    <source>
        <dbReference type="Proteomes" id="UP001232063"/>
    </source>
</evidence>